<dbReference type="AlphaFoldDB" id="A0A0L0C2I0"/>
<organism evidence="2 3">
    <name type="scientific">Lucilia cuprina</name>
    <name type="common">Green bottle fly</name>
    <name type="synonym">Australian sheep blowfly</name>
    <dbReference type="NCBI Taxonomy" id="7375"/>
    <lineage>
        <taxon>Eukaryota</taxon>
        <taxon>Metazoa</taxon>
        <taxon>Ecdysozoa</taxon>
        <taxon>Arthropoda</taxon>
        <taxon>Hexapoda</taxon>
        <taxon>Insecta</taxon>
        <taxon>Pterygota</taxon>
        <taxon>Neoptera</taxon>
        <taxon>Endopterygota</taxon>
        <taxon>Diptera</taxon>
        <taxon>Brachycera</taxon>
        <taxon>Muscomorpha</taxon>
        <taxon>Oestroidea</taxon>
        <taxon>Calliphoridae</taxon>
        <taxon>Luciliinae</taxon>
        <taxon>Lucilia</taxon>
    </lineage>
</organism>
<proteinExistence type="predicted"/>
<dbReference type="SMART" id="SM00675">
    <property type="entry name" value="DM11"/>
    <property type="match status" value="1"/>
</dbReference>
<protein>
    <recommendedName>
        <fullName evidence="4">MD-2-related lipid-recognition domain-containing protein</fullName>
    </recommendedName>
</protein>
<feature type="chain" id="PRO_5005535567" description="MD-2-related lipid-recognition domain-containing protein" evidence="1">
    <location>
        <begin position="19"/>
        <end position="345"/>
    </location>
</feature>
<gene>
    <name evidence="2" type="ORF">FF38_09989</name>
</gene>
<dbReference type="Proteomes" id="UP000037069">
    <property type="component" value="Unassembled WGS sequence"/>
</dbReference>
<evidence type="ECO:0008006" key="4">
    <source>
        <dbReference type="Google" id="ProtNLM"/>
    </source>
</evidence>
<keyword evidence="3" id="KW-1185">Reference proteome</keyword>
<evidence type="ECO:0000313" key="3">
    <source>
        <dbReference type="Proteomes" id="UP000037069"/>
    </source>
</evidence>
<name>A0A0L0C2I0_LUCCU</name>
<accession>A0A0L0C2I0</accession>
<evidence type="ECO:0000313" key="2">
    <source>
        <dbReference type="EMBL" id="KNC26563.1"/>
    </source>
</evidence>
<reference evidence="2 3" key="1">
    <citation type="journal article" date="2015" name="Nat. Commun.">
        <title>Lucilia cuprina genome unlocks parasitic fly biology to underpin future interventions.</title>
        <authorList>
            <person name="Anstead C.A."/>
            <person name="Korhonen P.K."/>
            <person name="Young N.D."/>
            <person name="Hall R.S."/>
            <person name="Jex A.R."/>
            <person name="Murali S.C."/>
            <person name="Hughes D.S."/>
            <person name="Lee S.F."/>
            <person name="Perry T."/>
            <person name="Stroehlein A.J."/>
            <person name="Ansell B.R."/>
            <person name="Breugelmans B."/>
            <person name="Hofmann A."/>
            <person name="Qu J."/>
            <person name="Dugan S."/>
            <person name="Lee S.L."/>
            <person name="Chao H."/>
            <person name="Dinh H."/>
            <person name="Han Y."/>
            <person name="Doddapaneni H.V."/>
            <person name="Worley K.C."/>
            <person name="Muzny D.M."/>
            <person name="Ioannidis P."/>
            <person name="Waterhouse R.M."/>
            <person name="Zdobnov E.M."/>
            <person name="James P.J."/>
            <person name="Bagnall N.H."/>
            <person name="Kotze A.C."/>
            <person name="Gibbs R.A."/>
            <person name="Richards S."/>
            <person name="Batterham P."/>
            <person name="Gasser R.B."/>
        </authorList>
    </citation>
    <scope>NUCLEOTIDE SEQUENCE [LARGE SCALE GENOMIC DNA]</scope>
    <source>
        <strain evidence="2 3">LS</strain>
        <tissue evidence="2">Full body</tissue>
    </source>
</reference>
<evidence type="ECO:0000256" key="1">
    <source>
        <dbReference type="SAM" id="SignalP"/>
    </source>
</evidence>
<dbReference type="EMBL" id="JRES01000975">
    <property type="protein sequence ID" value="KNC26563.1"/>
    <property type="molecule type" value="Genomic_DNA"/>
</dbReference>
<sequence length="345" mass="39966">MLKVIILIITTSIYIVCCQNDYELEFLEENIFSPCENYPDNYIDQLFDISNANVEQTEDGSLVVNGFTIVTRTVEGSFPLNIEVFKRERGTWQPTIYTQNRNDTCTACFSKVELWNSYLKNTPAEQLTCPFTEGQRFDFDINEPTIMSLPIRNAEGEYKIHVMCGSELDDFFICTEIYAMIAFGQNKYEFEFTEEGIFSPCENYPNNYLDQLFDITNLSIKQTEDGSVILNGYVTLTTTVVKPLPVYFELLKFERGTWQPTVYNMKREDACTSFFNKGEMWSPYLENTPEEELILQQRVDFDIKEPTFVTLPTRSEGEYKIHGIAGSENDDVFFCVEVFAKLHKV</sequence>
<dbReference type="InterPro" id="IPR006601">
    <property type="entry name" value="Uncharacterised_DM11_DROME"/>
</dbReference>
<feature type="signal peptide" evidence="1">
    <location>
        <begin position="1"/>
        <end position="18"/>
    </location>
</feature>
<keyword evidence="1" id="KW-0732">Signal</keyword>
<comment type="caution">
    <text evidence="2">The sequence shown here is derived from an EMBL/GenBank/DDBJ whole genome shotgun (WGS) entry which is preliminary data.</text>
</comment>
<dbReference type="OrthoDB" id="7975395at2759"/>